<reference evidence="2" key="1">
    <citation type="submission" date="2007-03" db="EMBL/GenBank/DDBJ databases">
        <title>Annotation of Culex pipiens quinquefasciatus.</title>
        <authorList>
            <consortium name="The Broad Institute Genome Sequencing Platform"/>
            <person name="Atkinson P.W."/>
            <person name="Hemingway J."/>
            <person name="Christensen B.M."/>
            <person name="Higgs S."/>
            <person name="Kodira C."/>
            <person name="Hannick L."/>
            <person name="Megy K."/>
            <person name="O'Leary S."/>
            <person name="Pearson M."/>
            <person name="Haas B.J."/>
            <person name="Mauceli E."/>
            <person name="Wortman J.R."/>
            <person name="Lee N.H."/>
            <person name="Guigo R."/>
            <person name="Stanke M."/>
            <person name="Alvarado L."/>
            <person name="Amedeo P."/>
            <person name="Antoine C.H."/>
            <person name="Arensburger P."/>
            <person name="Bidwell S.L."/>
            <person name="Crawford M."/>
            <person name="Camaro F."/>
            <person name="Devon K."/>
            <person name="Engels R."/>
            <person name="Hammond M."/>
            <person name="Howarth C."/>
            <person name="Koehrsen M."/>
            <person name="Lawson D."/>
            <person name="Montgomery P."/>
            <person name="Nene V."/>
            <person name="Nusbaum C."/>
            <person name="Puiu D."/>
            <person name="Romero-Severson J."/>
            <person name="Severson D.W."/>
            <person name="Shumway M."/>
            <person name="Sisk P."/>
            <person name="Stolte C."/>
            <person name="Zeng Q."/>
            <person name="Eisenstadt E."/>
            <person name="Fraser-Liggett C."/>
            <person name="Strausberg R."/>
            <person name="Galagan J."/>
            <person name="Birren B."/>
            <person name="Collins F.H."/>
        </authorList>
    </citation>
    <scope>NUCLEOTIDE SEQUENCE [LARGE SCALE GENOMIC DNA]</scope>
    <source>
        <strain evidence="2">JHB</strain>
    </source>
</reference>
<gene>
    <name evidence="3" type="primary">6037641</name>
    <name evidence="2" type="ORF">CpipJ_CPIJ005209</name>
</gene>
<dbReference type="Proteomes" id="UP000002320">
    <property type="component" value="Unassembled WGS sequence"/>
</dbReference>
<sequence>MLTIYLTLTSLLLVTRSALNPTSDQGLWERAGFYQVYRDPSRTAMATESAT</sequence>
<dbReference type="VEuPathDB" id="VectorBase:CPIJ005209"/>
<dbReference type="AlphaFoldDB" id="B0WFP4"/>
<keyword evidence="4" id="KW-1185">Reference proteome</keyword>
<accession>B0WFP4</accession>
<keyword evidence="1" id="KW-0732">Signal</keyword>
<proteinExistence type="predicted"/>
<dbReference type="KEGG" id="cqu:CpipJ_CPIJ005209"/>
<evidence type="ECO:0000256" key="1">
    <source>
        <dbReference type="SAM" id="SignalP"/>
    </source>
</evidence>
<evidence type="ECO:0000313" key="4">
    <source>
        <dbReference type="Proteomes" id="UP000002320"/>
    </source>
</evidence>
<dbReference type="HOGENOM" id="CLU_3108449_0_0_1"/>
<protein>
    <submittedName>
        <fullName evidence="2 3">Uncharacterized protein</fullName>
    </submittedName>
</protein>
<feature type="signal peptide" evidence="1">
    <location>
        <begin position="1"/>
        <end position="17"/>
    </location>
</feature>
<dbReference type="EnsemblMetazoa" id="CPIJ005209-RA">
    <property type="protein sequence ID" value="CPIJ005209-PA"/>
    <property type="gene ID" value="CPIJ005209"/>
</dbReference>
<reference evidence="3" key="2">
    <citation type="submission" date="2020-05" db="UniProtKB">
        <authorList>
            <consortium name="EnsemblMetazoa"/>
        </authorList>
    </citation>
    <scope>IDENTIFICATION</scope>
    <source>
        <strain evidence="3">JHB</strain>
    </source>
</reference>
<dbReference type="EMBL" id="DS231920">
    <property type="protein sequence ID" value="EDS26388.1"/>
    <property type="molecule type" value="Genomic_DNA"/>
</dbReference>
<evidence type="ECO:0000313" key="3">
    <source>
        <dbReference type="EnsemblMetazoa" id="CPIJ005209-PA"/>
    </source>
</evidence>
<name>B0WFP4_CULQU</name>
<organism>
    <name type="scientific">Culex quinquefasciatus</name>
    <name type="common">Southern house mosquito</name>
    <name type="synonym">Culex pungens</name>
    <dbReference type="NCBI Taxonomy" id="7176"/>
    <lineage>
        <taxon>Eukaryota</taxon>
        <taxon>Metazoa</taxon>
        <taxon>Ecdysozoa</taxon>
        <taxon>Arthropoda</taxon>
        <taxon>Hexapoda</taxon>
        <taxon>Insecta</taxon>
        <taxon>Pterygota</taxon>
        <taxon>Neoptera</taxon>
        <taxon>Endopterygota</taxon>
        <taxon>Diptera</taxon>
        <taxon>Nematocera</taxon>
        <taxon>Culicoidea</taxon>
        <taxon>Culicidae</taxon>
        <taxon>Culicinae</taxon>
        <taxon>Culicini</taxon>
        <taxon>Culex</taxon>
        <taxon>Culex</taxon>
    </lineage>
</organism>
<dbReference type="InParanoid" id="B0WFP4"/>
<feature type="chain" id="PRO_5014566701" evidence="1">
    <location>
        <begin position="18"/>
        <end position="51"/>
    </location>
</feature>
<evidence type="ECO:0000313" key="2">
    <source>
        <dbReference type="EMBL" id="EDS26388.1"/>
    </source>
</evidence>